<dbReference type="Proteomes" id="UP000837857">
    <property type="component" value="Chromosome 23"/>
</dbReference>
<keyword evidence="1" id="KW-0472">Membrane</keyword>
<evidence type="ECO:0000313" key="2">
    <source>
        <dbReference type="EMBL" id="CAH2056522.1"/>
    </source>
</evidence>
<dbReference type="EMBL" id="OW152835">
    <property type="protein sequence ID" value="CAH2056522.1"/>
    <property type="molecule type" value="Genomic_DNA"/>
</dbReference>
<name>A0ABN8IG40_9NEOP</name>
<keyword evidence="1" id="KW-0812">Transmembrane</keyword>
<gene>
    <name evidence="2" type="ORF">IPOD504_LOCUS9726</name>
</gene>
<evidence type="ECO:0000313" key="3">
    <source>
        <dbReference type="Proteomes" id="UP000837857"/>
    </source>
</evidence>
<reference evidence="2" key="1">
    <citation type="submission" date="2022-03" db="EMBL/GenBank/DDBJ databases">
        <authorList>
            <person name="Martin H S."/>
        </authorList>
    </citation>
    <scope>NUCLEOTIDE SEQUENCE</scope>
</reference>
<keyword evidence="3" id="KW-1185">Reference proteome</keyword>
<keyword evidence="1" id="KW-1133">Transmembrane helix</keyword>
<feature type="transmembrane region" description="Helical" evidence="1">
    <location>
        <begin position="94"/>
        <end position="112"/>
    </location>
</feature>
<proteinExistence type="predicted"/>
<protein>
    <submittedName>
        <fullName evidence="2">Uncharacterized protein</fullName>
    </submittedName>
</protein>
<feature type="transmembrane region" description="Helical" evidence="1">
    <location>
        <begin position="132"/>
        <end position="148"/>
    </location>
</feature>
<organism evidence="2 3">
    <name type="scientific">Iphiclides podalirius</name>
    <name type="common">scarce swallowtail</name>
    <dbReference type="NCBI Taxonomy" id="110791"/>
    <lineage>
        <taxon>Eukaryota</taxon>
        <taxon>Metazoa</taxon>
        <taxon>Ecdysozoa</taxon>
        <taxon>Arthropoda</taxon>
        <taxon>Hexapoda</taxon>
        <taxon>Insecta</taxon>
        <taxon>Pterygota</taxon>
        <taxon>Neoptera</taxon>
        <taxon>Endopterygota</taxon>
        <taxon>Lepidoptera</taxon>
        <taxon>Glossata</taxon>
        <taxon>Ditrysia</taxon>
        <taxon>Papilionoidea</taxon>
        <taxon>Papilionidae</taxon>
        <taxon>Papilioninae</taxon>
        <taxon>Iphiclides</taxon>
    </lineage>
</organism>
<sequence>MCLRFCEFWTWRVVTAAIACVSVMVSFILGPIQTLVYLTDQRSAMAQLYKTEPHVAAILWLVAGLMWLLLVASGLLLGGCLLNSAKLVTAFVNMTYGHLSIVLSMCVKYAIVCGFMDKRCFDHSPARRGDDSLAPVGIALAFLVYAVPDARLQRISTVDGRADILPRALHYAHRRTRSRRWQRPCNVRSRNKRCGHTGKWKQK</sequence>
<feature type="transmembrane region" description="Helical" evidence="1">
    <location>
        <begin position="12"/>
        <end position="38"/>
    </location>
</feature>
<accession>A0ABN8IG40</accession>
<feature type="non-terminal residue" evidence="2">
    <location>
        <position position="203"/>
    </location>
</feature>
<feature type="transmembrane region" description="Helical" evidence="1">
    <location>
        <begin position="58"/>
        <end position="82"/>
    </location>
</feature>
<evidence type="ECO:0000256" key="1">
    <source>
        <dbReference type="SAM" id="Phobius"/>
    </source>
</evidence>